<evidence type="ECO:0000313" key="1">
    <source>
        <dbReference type="EMBL" id="PWQ96502.1"/>
    </source>
</evidence>
<reference evidence="1 2" key="1">
    <citation type="submission" date="2018-05" db="EMBL/GenBank/DDBJ databases">
        <title>Leucothrix arctica sp. nov., isolated from Arctic seawater.</title>
        <authorList>
            <person name="Choi A."/>
            <person name="Baek K."/>
        </authorList>
    </citation>
    <scope>NUCLEOTIDE SEQUENCE [LARGE SCALE GENOMIC DNA]</scope>
    <source>
        <strain evidence="1 2">JCM 18388</strain>
    </source>
</reference>
<name>A0A317CJJ1_9GAMM</name>
<dbReference type="AlphaFoldDB" id="A0A317CJJ1"/>
<dbReference type="Pfam" id="PF09614">
    <property type="entry name" value="Cas_Csy2"/>
    <property type="match status" value="1"/>
</dbReference>
<dbReference type="InterPro" id="IPR013398">
    <property type="entry name" value="CRISPR-assoc_prot_Csy2"/>
</dbReference>
<organism evidence="1 2">
    <name type="scientific">Leucothrix pacifica</name>
    <dbReference type="NCBI Taxonomy" id="1247513"/>
    <lineage>
        <taxon>Bacteria</taxon>
        <taxon>Pseudomonadati</taxon>
        <taxon>Pseudomonadota</taxon>
        <taxon>Gammaproteobacteria</taxon>
        <taxon>Thiotrichales</taxon>
        <taxon>Thiotrichaceae</taxon>
        <taxon>Leucothrix</taxon>
    </lineage>
</organism>
<sequence>MDAWLDFSLLKRKARPKSDLIKKHLLRYDKSNETVLMEKWEKHIASGPYNGEVPALFSSHFEQLENNKKNKALLAQWNQYLNPDSKTPADWGHLPKPSTGYLVPIMTGYKAISPLYKNSEIENTRDYETDVRFVESIHSVGEWRGVNRLKTAEHFAHCQWEYFYDDGWYLCRQFKKDVGTDSAPVDPNDEF</sequence>
<evidence type="ECO:0000313" key="2">
    <source>
        <dbReference type="Proteomes" id="UP000245539"/>
    </source>
</evidence>
<dbReference type="Proteomes" id="UP000245539">
    <property type="component" value="Unassembled WGS sequence"/>
</dbReference>
<dbReference type="OrthoDB" id="1550641at2"/>
<protein>
    <submittedName>
        <fullName evidence="1">Uncharacterized protein</fullName>
    </submittedName>
</protein>
<gene>
    <name evidence="1" type="ORF">DKW60_13035</name>
</gene>
<accession>A0A317CJJ1</accession>
<comment type="caution">
    <text evidence="1">The sequence shown here is derived from an EMBL/GenBank/DDBJ whole genome shotgun (WGS) entry which is preliminary data.</text>
</comment>
<dbReference type="EMBL" id="QGKM01000037">
    <property type="protein sequence ID" value="PWQ96502.1"/>
    <property type="molecule type" value="Genomic_DNA"/>
</dbReference>
<proteinExistence type="predicted"/>
<keyword evidence="2" id="KW-1185">Reference proteome</keyword>